<dbReference type="Gene3D" id="3.40.1620.10">
    <property type="entry name" value="YefM-like domain"/>
    <property type="match status" value="1"/>
</dbReference>
<evidence type="ECO:0008006" key="5">
    <source>
        <dbReference type="Google" id="ProtNLM"/>
    </source>
</evidence>
<gene>
    <name evidence="3" type="ORF">MSIMFB_04444</name>
</gene>
<evidence type="ECO:0000313" key="3">
    <source>
        <dbReference type="EMBL" id="SOJ56966.1"/>
    </source>
</evidence>
<name>A0A7Z7INN3_9MYCO</name>
<proteinExistence type="inferred from homology"/>
<dbReference type="AlphaFoldDB" id="A0A7Z7INN3"/>
<sequence>MTKAALRTTTRRSSDLSKHSAEVFAEAEDHPVTVTRRDGEALVLMSQREAESRNRMLQFAAQLIGVAVDNAGPLAERMSTAFPWMLALSPEDRATCAQDLVDAARASFSTDQPHLVLAELTSWKETAAAIAAGLGRGEPEWLDDDDDVVVVRPWRWPPSAASLPLAPRRRSSTSRCATADAAKGWQDLAATIRNPLAEAWDFLTRTPLTKTPTNYPLRGDLGTISRGDKIHERWQHKPTLKGTARIWFFVADRTVYLEQVHTRHPNETK</sequence>
<dbReference type="InterPro" id="IPR036165">
    <property type="entry name" value="YefM-like_sf"/>
</dbReference>
<feature type="region of interest" description="Disordered" evidence="2">
    <location>
        <begin position="1"/>
        <end position="20"/>
    </location>
</feature>
<comment type="caution">
    <text evidence="3">The sequence shown here is derived from an EMBL/GenBank/DDBJ whole genome shotgun (WGS) entry which is preliminary data.</text>
</comment>
<dbReference type="SUPFAM" id="SSF143120">
    <property type="entry name" value="YefM-like"/>
    <property type="match status" value="1"/>
</dbReference>
<comment type="similarity">
    <text evidence="1">Belongs to the phD/YefM antitoxin family.</text>
</comment>
<dbReference type="Proteomes" id="UP000554965">
    <property type="component" value="Unassembled WGS sequence"/>
</dbReference>
<accession>A0A7Z7INN3</accession>
<evidence type="ECO:0000256" key="2">
    <source>
        <dbReference type="SAM" id="MobiDB-lite"/>
    </source>
</evidence>
<dbReference type="EMBL" id="OCTY01000002">
    <property type="protein sequence ID" value="SOJ56966.1"/>
    <property type="molecule type" value="Genomic_DNA"/>
</dbReference>
<reference evidence="3 4" key="1">
    <citation type="submission" date="2017-10" db="EMBL/GenBank/DDBJ databases">
        <authorList>
            <consortium name="Urmite Genomes"/>
        </authorList>
    </citation>
    <scope>NUCLEOTIDE SEQUENCE [LARGE SCALE GENOMIC DNA]</scope>
    <source>
        <strain evidence="3 4">FB-527</strain>
    </source>
</reference>
<evidence type="ECO:0000313" key="4">
    <source>
        <dbReference type="Proteomes" id="UP000554965"/>
    </source>
</evidence>
<organism evidence="3 4">
    <name type="scientific">Mycobacterium simulans</name>
    <dbReference type="NCBI Taxonomy" id="627089"/>
    <lineage>
        <taxon>Bacteria</taxon>
        <taxon>Bacillati</taxon>
        <taxon>Actinomycetota</taxon>
        <taxon>Actinomycetes</taxon>
        <taxon>Mycobacteriales</taxon>
        <taxon>Mycobacteriaceae</taxon>
        <taxon>Mycobacterium</taxon>
    </lineage>
</organism>
<keyword evidence="4" id="KW-1185">Reference proteome</keyword>
<protein>
    <recommendedName>
        <fullName evidence="5">Prevent-host-death protein</fullName>
    </recommendedName>
</protein>
<evidence type="ECO:0000256" key="1">
    <source>
        <dbReference type="ARBA" id="ARBA00009981"/>
    </source>
</evidence>